<feature type="region of interest" description="Disordered" evidence="1">
    <location>
        <begin position="85"/>
        <end position="129"/>
    </location>
</feature>
<keyword evidence="3" id="KW-1185">Reference proteome</keyword>
<dbReference type="AlphaFoldDB" id="A0AA38P8B0"/>
<feature type="region of interest" description="Disordered" evidence="1">
    <location>
        <begin position="246"/>
        <end position="342"/>
    </location>
</feature>
<feature type="compositionally biased region" description="Basic and acidic residues" evidence="1">
    <location>
        <begin position="91"/>
        <end position="101"/>
    </location>
</feature>
<reference evidence="2" key="1">
    <citation type="submission" date="2022-08" db="EMBL/GenBank/DDBJ databases">
        <authorList>
            <consortium name="DOE Joint Genome Institute"/>
            <person name="Min B."/>
            <person name="Riley R."/>
            <person name="Sierra-Patev S."/>
            <person name="Naranjo-Ortiz M."/>
            <person name="Looney B."/>
            <person name="Konkel Z."/>
            <person name="Slot J.C."/>
            <person name="Sakamoto Y."/>
            <person name="Steenwyk J.L."/>
            <person name="Rokas A."/>
            <person name="Carro J."/>
            <person name="Camarero S."/>
            <person name="Ferreira P."/>
            <person name="Molpeceres G."/>
            <person name="Ruiz-Duenas F.J."/>
            <person name="Serrano A."/>
            <person name="Henrissat B."/>
            <person name="Drula E."/>
            <person name="Hughes K.W."/>
            <person name="Mata J.L."/>
            <person name="Ishikawa N.K."/>
            <person name="Vargas-Isla R."/>
            <person name="Ushijima S."/>
            <person name="Smith C.A."/>
            <person name="Ahrendt S."/>
            <person name="Andreopoulos W."/>
            <person name="He G."/>
            <person name="Labutti K."/>
            <person name="Lipzen A."/>
            <person name="Ng V."/>
            <person name="Sandor L."/>
            <person name="Barry K."/>
            <person name="Martinez A.T."/>
            <person name="Xiao Y."/>
            <person name="Gibbons J.G."/>
            <person name="Terashima K."/>
            <person name="Hibbett D.S."/>
            <person name="Grigoriev I.V."/>
        </authorList>
    </citation>
    <scope>NUCLEOTIDE SEQUENCE</scope>
    <source>
        <strain evidence="2">TFB9207</strain>
    </source>
</reference>
<dbReference type="EMBL" id="MU806196">
    <property type="protein sequence ID" value="KAJ3838208.1"/>
    <property type="molecule type" value="Genomic_DNA"/>
</dbReference>
<feature type="compositionally biased region" description="Low complexity" evidence="1">
    <location>
        <begin position="102"/>
        <end position="114"/>
    </location>
</feature>
<feature type="compositionally biased region" description="Polar residues" evidence="1">
    <location>
        <begin position="270"/>
        <end position="285"/>
    </location>
</feature>
<protein>
    <submittedName>
        <fullName evidence="2">Uncharacterized protein</fullName>
    </submittedName>
</protein>
<evidence type="ECO:0000313" key="2">
    <source>
        <dbReference type="EMBL" id="KAJ3838208.1"/>
    </source>
</evidence>
<feature type="region of interest" description="Disordered" evidence="1">
    <location>
        <begin position="183"/>
        <end position="218"/>
    </location>
</feature>
<evidence type="ECO:0000313" key="3">
    <source>
        <dbReference type="Proteomes" id="UP001163846"/>
    </source>
</evidence>
<gene>
    <name evidence="2" type="ORF">F5878DRAFT_642178</name>
</gene>
<organism evidence="2 3">
    <name type="scientific">Lentinula raphanica</name>
    <dbReference type="NCBI Taxonomy" id="153919"/>
    <lineage>
        <taxon>Eukaryota</taxon>
        <taxon>Fungi</taxon>
        <taxon>Dikarya</taxon>
        <taxon>Basidiomycota</taxon>
        <taxon>Agaricomycotina</taxon>
        <taxon>Agaricomycetes</taxon>
        <taxon>Agaricomycetidae</taxon>
        <taxon>Agaricales</taxon>
        <taxon>Marasmiineae</taxon>
        <taxon>Omphalotaceae</taxon>
        <taxon>Lentinula</taxon>
    </lineage>
</organism>
<proteinExistence type="predicted"/>
<accession>A0AA38P8B0</accession>
<evidence type="ECO:0000256" key="1">
    <source>
        <dbReference type="SAM" id="MobiDB-lite"/>
    </source>
</evidence>
<comment type="caution">
    <text evidence="2">The sequence shown here is derived from an EMBL/GenBank/DDBJ whole genome shotgun (WGS) entry which is preliminary data.</text>
</comment>
<sequence>MTKTFLKSVFDIDTATTEELREALRSRNQQYKDITDRLLQLTETHVAEKRTWEQKLVALEGELLKKGQELTALARLVGATPLSSRTSSFAELERERSDDSSVRSSIPTPSSSIRLPLNRQPQNEESESYAYSTLEWGSGTSGAEDETQMAPIKPSRMMMRKLKLVDSVNKTLLAAHSMPLRQTGSGLAHDLSENDPSFSRKRSSASSSSSTPPDYSPTSLVFPASHILNPIPESCLAGEPRENHVTFSAGEPKRERKFSGQPSAAGGHTILSSSVPSVTPGSRLTPSEAYIMDSKKGRPPSIAQILDQDDKMNRTTASNVNIEESYGGRSRALLAGTNPTNK</sequence>
<feature type="compositionally biased region" description="Low complexity" evidence="1">
    <location>
        <begin position="204"/>
        <end position="218"/>
    </location>
</feature>
<dbReference type="Proteomes" id="UP001163846">
    <property type="component" value="Unassembled WGS sequence"/>
</dbReference>
<name>A0AA38P8B0_9AGAR</name>